<sequence>MMEFEIPKTELSARRTAVVLGFNIAPSARKQFYFQPSSSNFGGSQRPLLDYYELEIECDYQPSWTQYIVFGSGVQINGQNGINIPIYEIEMLALCTRGRIGLAIYNAERERTTNINVTRAFLLQNDAFNINMSNETNNCTIINHSIWCKQFNHRTNRIFYNGHGT</sequence>
<name>A0A183CDI7_GLOPA</name>
<reference evidence="1" key="2">
    <citation type="submission" date="2014-05" db="EMBL/GenBank/DDBJ databases">
        <title>The genome and life-stage specific transcriptomes of Globodera pallida elucidate key aspects of plant parasitism by a cyst nematode.</title>
        <authorList>
            <person name="Cotton J.A."/>
            <person name="Lilley C.J."/>
            <person name="Jones L.M."/>
            <person name="Kikuchi T."/>
            <person name="Reid A.J."/>
            <person name="Thorpe P."/>
            <person name="Tsai I.J."/>
            <person name="Beasley H."/>
            <person name="Blok V."/>
            <person name="Cock P.J.A."/>
            <person name="Van den Akker S.E."/>
            <person name="Holroyd N."/>
            <person name="Hunt M."/>
            <person name="Mantelin S."/>
            <person name="Naghra H."/>
            <person name="Pain A."/>
            <person name="Palomares-Rius J.E."/>
            <person name="Zarowiecki M."/>
            <person name="Berriman M."/>
            <person name="Jones J.T."/>
            <person name="Urwin P.E."/>
        </authorList>
    </citation>
    <scope>NUCLEOTIDE SEQUENCE [LARGE SCALE GENOMIC DNA]</scope>
    <source>
        <strain evidence="1">Lindley</strain>
    </source>
</reference>
<reference evidence="1" key="1">
    <citation type="submission" date="2013-12" db="EMBL/GenBank/DDBJ databases">
        <authorList>
            <person name="Aslett M."/>
        </authorList>
    </citation>
    <scope>NUCLEOTIDE SEQUENCE [LARGE SCALE GENOMIC DNA]</scope>
    <source>
        <strain evidence="1">Lindley</strain>
    </source>
</reference>
<dbReference type="Proteomes" id="UP000050741">
    <property type="component" value="Unassembled WGS sequence"/>
</dbReference>
<accession>A0A183CDI7</accession>
<evidence type="ECO:0000313" key="1">
    <source>
        <dbReference type="Proteomes" id="UP000050741"/>
    </source>
</evidence>
<dbReference type="AlphaFoldDB" id="A0A183CDI7"/>
<organism evidence="1 2">
    <name type="scientific">Globodera pallida</name>
    <name type="common">Potato cyst nematode worm</name>
    <name type="synonym">Heterodera pallida</name>
    <dbReference type="NCBI Taxonomy" id="36090"/>
    <lineage>
        <taxon>Eukaryota</taxon>
        <taxon>Metazoa</taxon>
        <taxon>Ecdysozoa</taxon>
        <taxon>Nematoda</taxon>
        <taxon>Chromadorea</taxon>
        <taxon>Rhabditida</taxon>
        <taxon>Tylenchina</taxon>
        <taxon>Tylenchomorpha</taxon>
        <taxon>Tylenchoidea</taxon>
        <taxon>Heteroderidae</taxon>
        <taxon>Heteroderinae</taxon>
        <taxon>Globodera</taxon>
    </lineage>
</organism>
<keyword evidence="1" id="KW-1185">Reference proteome</keyword>
<dbReference type="WBParaSite" id="GPLIN_001094100">
    <property type="protein sequence ID" value="GPLIN_001094100"/>
    <property type="gene ID" value="GPLIN_001094100"/>
</dbReference>
<proteinExistence type="predicted"/>
<reference evidence="2" key="3">
    <citation type="submission" date="2016-06" db="UniProtKB">
        <authorList>
            <consortium name="WormBaseParasite"/>
        </authorList>
    </citation>
    <scope>IDENTIFICATION</scope>
</reference>
<evidence type="ECO:0000313" key="2">
    <source>
        <dbReference type="WBParaSite" id="GPLIN_001094100"/>
    </source>
</evidence>
<protein>
    <submittedName>
        <fullName evidence="2">DOMON domain-containing protein</fullName>
    </submittedName>
</protein>